<evidence type="ECO:0000256" key="3">
    <source>
        <dbReference type="ARBA" id="ARBA00023163"/>
    </source>
</evidence>
<dbReference type="EMBL" id="CAJHCQ010000027">
    <property type="protein sequence ID" value="CAD6559423.1"/>
    <property type="molecule type" value="Genomic_DNA"/>
</dbReference>
<evidence type="ECO:0000256" key="4">
    <source>
        <dbReference type="PROSITE-ProRule" id="PRU00335"/>
    </source>
</evidence>
<dbReference type="RefSeq" id="WP_201700301.1">
    <property type="nucleotide sequence ID" value="NZ_CAJHCQ010000027.1"/>
</dbReference>
<name>A0ABM8P8U7_9BURK</name>
<dbReference type="PROSITE" id="PS50977">
    <property type="entry name" value="HTH_TETR_2"/>
    <property type="match status" value="1"/>
</dbReference>
<proteinExistence type="predicted"/>
<protein>
    <recommendedName>
        <fullName evidence="5">HTH tetR-type domain-containing protein</fullName>
    </recommendedName>
</protein>
<gene>
    <name evidence="6" type="ORF">LMG27952_06858</name>
</gene>
<evidence type="ECO:0000256" key="2">
    <source>
        <dbReference type="ARBA" id="ARBA00023125"/>
    </source>
</evidence>
<evidence type="ECO:0000313" key="6">
    <source>
        <dbReference type="EMBL" id="CAD6559423.1"/>
    </source>
</evidence>
<dbReference type="Pfam" id="PF00440">
    <property type="entry name" value="TetR_N"/>
    <property type="match status" value="1"/>
</dbReference>
<evidence type="ECO:0000256" key="1">
    <source>
        <dbReference type="ARBA" id="ARBA00023015"/>
    </source>
</evidence>
<dbReference type="InterPro" id="IPR001647">
    <property type="entry name" value="HTH_TetR"/>
</dbReference>
<reference evidence="6 7" key="1">
    <citation type="submission" date="2020-10" db="EMBL/GenBank/DDBJ databases">
        <authorList>
            <person name="Peeters C."/>
        </authorList>
    </citation>
    <scope>NUCLEOTIDE SEQUENCE [LARGE SCALE GENOMIC DNA]</scope>
    <source>
        <strain evidence="6 7">LMG 27952</strain>
    </source>
</reference>
<dbReference type="InterPro" id="IPR036271">
    <property type="entry name" value="Tet_transcr_reg_TetR-rel_C_sf"/>
</dbReference>
<keyword evidence="2 4" id="KW-0238">DNA-binding</keyword>
<dbReference type="InterPro" id="IPR050109">
    <property type="entry name" value="HTH-type_TetR-like_transc_reg"/>
</dbReference>
<dbReference type="InterPro" id="IPR009057">
    <property type="entry name" value="Homeodomain-like_sf"/>
</dbReference>
<dbReference type="SUPFAM" id="SSF48498">
    <property type="entry name" value="Tetracyclin repressor-like, C-terminal domain"/>
    <property type="match status" value="1"/>
</dbReference>
<keyword evidence="3" id="KW-0804">Transcription</keyword>
<keyword evidence="7" id="KW-1185">Reference proteome</keyword>
<evidence type="ECO:0000313" key="7">
    <source>
        <dbReference type="Proteomes" id="UP000656319"/>
    </source>
</evidence>
<organism evidence="6 7">
    <name type="scientific">Paraburkholderia hiiakae</name>
    <dbReference type="NCBI Taxonomy" id="1081782"/>
    <lineage>
        <taxon>Bacteria</taxon>
        <taxon>Pseudomonadati</taxon>
        <taxon>Pseudomonadota</taxon>
        <taxon>Betaproteobacteria</taxon>
        <taxon>Burkholderiales</taxon>
        <taxon>Burkholderiaceae</taxon>
        <taxon>Paraburkholderia</taxon>
    </lineage>
</organism>
<feature type="DNA-binding region" description="H-T-H motif" evidence="4">
    <location>
        <begin position="49"/>
        <end position="68"/>
    </location>
</feature>
<dbReference type="PANTHER" id="PTHR30055:SF234">
    <property type="entry name" value="HTH-TYPE TRANSCRIPTIONAL REGULATOR BETI"/>
    <property type="match status" value="1"/>
</dbReference>
<dbReference type="Gene3D" id="1.10.357.10">
    <property type="entry name" value="Tetracycline Repressor, domain 2"/>
    <property type="match status" value="1"/>
</dbReference>
<sequence>MATRKTPAASNAVPDRTLGLRERNKLDKRQRIKAAARATFVEKGYDAATTREIAMRADVAIGTLFVYAKDKRDLLLLIVNDELEEATERASGAFKKKTSLVDQVTAFFKIRYEIWANEPALSRPAVRETHAYLVGEEADEGEIARFYARRTRTLDVLTQMIADKQALGEIVPDEKPEAIASLMMTIYMTEVRRWLASPKPQVESGIARLRDVLRLAMKGVYPSAPATKGSAKKSVRAS</sequence>
<dbReference type="PANTHER" id="PTHR30055">
    <property type="entry name" value="HTH-TYPE TRANSCRIPTIONAL REGULATOR RUTR"/>
    <property type="match status" value="1"/>
</dbReference>
<comment type="caution">
    <text evidence="6">The sequence shown here is derived from an EMBL/GenBank/DDBJ whole genome shotgun (WGS) entry which is preliminary data.</text>
</comment>
<accession>A0ABM8P8U7</accession>
<keyword evidence="1" id="KW-0805">Transcription regulation</keyword>
<dbReference type="Proteomes" id="UP000656319">
    <property type="component" value="Unassembled WGS sequence"/>
</dbReference>
<feature type="domain" description="HTH tetR-type" evidence="5">
    <location>
        <begin position="26"/>
        <end position="86"/>
    </location>
</feature>
<evidence type="ECO:0000259" key="5">
    <source>
        <dbReference type="PROSITE" id="PS50977"/>
    </source>
</evidence>
<dbReference type="SUPFAM" id="SSF46689">
    <property type="entry name" value="Homeodomain-like"/>
    <property type="match status" value="1"/>
</dbReference>